<evidence type="ECO:0000313" key="1">
    <source>
        <dbReference type="EMBL" id="JAH84142.1"/>
    </source>
</evidence>
<protein>
    <submittedName>
        <fullName evidence="1">Uncharacterized protein</fullName>
    </submittedName>
</protein>
<name>A0A0E9W191_ANGAN</name>
<accession>A0A0E9W191</accession>
<dbReference type="EMBL" id="GBXM01024435">
    <property type="protein sequence ID" value="JAH84142.1"/>
    <property type="molecule type" value="Transcribed_RNA"/>
</dbReference>
<reference evidence="1" key="2">
    <citation type="journal article" date="2015" name="Fish Shellfish Immunol.">
        <title>Early steps in the European eel (Anguilla anguilla)-Vibrio vulnificus interaction in the gills: Role of the RtxA13 toxin.</title>
        <authorList>
            <person name="Callol A."/>
            <person name="Pajuelo D."/>
            <person name="Ebbesson L."/>
            <person name="Teles M."/>
            <person name="MacKenzie S."/>
            <person name="Amaro C."/>
        </authorList>
    </citation>
    <scope>NUCLEOTIDE SEQUENCE</scope>
</reference>
<reference evidence="1" key="1">
    <citation type="submission" date="2014-11" db="EMBL/GenBank/DDBJ databases">
        <authorList>
            <person name="Amaro Gonzalez C."/>
        </authorList>
    </citation>
    <scope>NUCLEOTIDE SEQUENCE</scope>
</reference>
<proteinExistence type="predicted"/>
<dbReference type="AlphaFoldDB" id="A0A0E9W191"/>
<sequence>MTSSLFHWGYLIKTRIEEYCFIYLF</sequence>
<organism evidence="1">
    <name type="scientific">Anguilla anguilla</name>
    <name type="common">European freshwater eel</name>
    <name type="synonym">Muraena anguilla</name>
    <dbReference type="NCBI Taxonomy" id="7936"/>
    <lineage>
        <taxon>Eukaryota</taxon>
        <taxon>Metazoa</taxon>
        <taxon>Chordata</taxon>
        <taxon>Craniata</taxon>
        <taxon>Vertebrata</taxon>
        <taxon>Euteleostomi</taxon>
        <taxon>Actinopterygii</taxon>
        <taxon>Neopterygii</taxon>
        <taxon>Teleostei</taxon>
        <taxon>Anguilliformes</taxon>
        <taxon>Anguillidae</taxon>
        <taxon>Anguilla</taxon>
    </lineage>
</organism>